<dbReference type="Proteomes" id="UP000886501">
    <property type="component" value="Unassembled WGS sequence"/>
</dbReference>
<reference evidence="1" key="1">
    <citation type="submission" date="2019-10" db="EMBL/GenBank/DDBJ databases">
        <authorList>
            <consortium name="DOE Joint Genome Institute"/>
            <person name="Kuo A."/>
            <person name="Miyauchi S."/>
            <person name="Kiss E."/>
            <person name="Drula E."/>
            <person name="Kohler A."/>
            <person name="Sanchez-Garcia M."/>
            <person name="Andreopoulos B."/>
            <person name="Barry K.W."/>
            <person name="Bonito G."/>
            <person name="Buee M."/>
            <person name="Carver A."/>
            <person name="Chen C."/>
            <person name="Cichocki N."/>
            <person name="Clum A."/>
            <person name="Culley D."/>
            <person name="Crous P.W."/>
            <person name="Fauchery L."/>
            <person name="Girlanda M."/>
            <person name="Hayes R."/>
            <person name="Keri Z."/>
            <person name="Labutti K."/>
            <person name="Lipzen A."/>
            <person name="Lombard V."/>
            <person name="Magnuson J."/>
            <person name="Maillard F."/>
            <person name="Morin E."/>
            <person name="Murat C."/>
            <person name="Nolan M."/>
            <person name="Ohm R."/>
            <person name="Pangilinan J."/>
            <person name="Pereira M."/>
            <person name="Perotto S."/>
            <person name="Peter M."/>
            <person name="Riley R."/>
            <person name="Sitrit Y."/>
            <person name="Stielow B."/>
            <person name="Szollosi G."/>
            <person name="Zifcakova L."/>
            <person name="Stursova M."/>
            <person name="Spatafora J.W."/>
            <person name="Tedersoo L."/>
            <person name="Vaario L.-M."/>
            <person name="Yamada A."/>
            <person name="Yan M."/>
            <person name="Wang P."/>
            <person name="Xu J."/>
            <person name="Bruns T."/>
            <person name="Baldrian P."/>
            <person name="Vilgalys R."/>
            <person name="Henrissat B."/>
            <person name="Grigoriev I.V."/>
            <person name="Hibbett D."/>
            <person name="Nagy L.G."/>
            <person name="Martin F.M."/>
        </authorList>
    </citation>
    <scope>NUCLEOTIDE SEQUENCE</scope>
    <source>
        <strain evidence="1">P2</strain>
    </source>
</reference>
<proteinExistence type="predicted"/>
<comment type="caution">
    <text evidence="1">The sequence shown here is derived from an EMBL/GenBank/DDBJ whole genome shotgun (WGS) entry which is preliminary data.</text>
</comment>
<reference evidence="1" key="2">
    <citation type="journal article" date="2020" name="Nat. Commun.">
        <title>Large-scale genome sequencing of mycorrhizal fungi provides insights into the early evolution of symbiotic traits.</title>
        <authorList>
            <person name="Miyauchi S."/>
            <person name="Kiss E."/>
            <person name="Kuo A."/>
            <person name="Drula E."/>
            <person name="Kohler A."/>
            <person name="Sanchez-Garcia M."/>
            <person name="Morin E."/>
            <person name="Andreopoulos B."/>
            <person name="Barry K.W."/>
            <person name="Bonito G."/>
            <person name="Buee M."/>
            <person name="Carver A."/>
            <person name="Chen C."/>
            <person name="Cichocki N."/>
            <person name="Clum A."/>
            <person name="Culley D."/>
            <person name="Crous P.W."/>
            <person name="Fauchery L."/>
            <person name="Girlanda M."/>
            <person name="Hayes R.D."/>
            <person name="Keri Z."/>
            <person name="LaButti K."/>
            <person name="Lipzen A."/>
            <person name="Lombard V."/>
            <person name="Magnuson J."/>
            <person name="Maillard F."/>
            <person name="Murat C."/>
            <person name="Nolan M."/>
            <person name="Ohm R.A."/>
            <person name="Pangilinan J."/>
            <person name="Pereira M.F."/>
            <person name="Perotto S."/>
            <person name="Peter M."/>
            <person name="Pfister S."/>
            <person name="Riley R."/>
            <person name="Sitrit Y."/>
            <person name="Stielow J.B."/>
            <person name="Szollosi G."/>
            <person name="Zifcakova L."/>
            <person name="Stursova M."/>
            <person name="Spatafora J.W."/>
            <person name="Tedersoo L."/>
            <person name="Vaario L.M."/>
            <person name="Yamada A."/>
            <person name="Yan M."/>
            <person name="Wang P."/>
            <person name="Xu J."/>
            <person name="Bruns T."/>
            <person name="Baldrian P."/>
            <person name="Vilgalys R."/>
            <person name="Dunand C."/>
            <person name="Henrissat B."/>
            <person name="Grigoriev I.V."/>
            <person name="Hibbett D."/>
            <person name="Nagy L.G."/>
            <person name="Martin F.M."/>
        </authorList>
    </citation>
    <scope>NUCLEOTIDE SEQUENCE</scope>
    <source>
        <strain evidence="1">P2</strain>
    </source>
</reference>
<evidence type="ECO:0000313" key="1">
    <source>
        <dbReference type="EMBL" id="KAF9652936.1"/>
    </source>
</evidence>
<protein>
    <submittedName>
        <fullName evidence="1">Uncharacterized protein</fullName>
    </submittedName>
</protein>
<evidence type="ECO:0000313" key="2">
    <source>
        <dbReference type="Proteomes" id="UP000886501"/>
    </source>
</evidence>
<dbReference type="EMBL" id="MU117966">
    <property type="protein sequence ID" value="KAF9652936.1"/>
    <property type="molecule type" value="Genomic_DNA"/>
</dbReference>
<keyword evidence="2" id="KW-1185">Reference proteome</keyword>
<organism evidence="1 2">
    <name type="scientific">Thelephora ganbajun</name>
    <name type="common">Ganba fungus</name>
    <dbReference type="NCBI Taxonomy" id="370292"/>
    <lineage>
        <taxon>Eukaryota</taxon>
        <taxon>Fungi</taxon>
        <taxon>Dikarya</taxon>
        <taxon>Basidiomycota</taxon>
        <taxon>Agaricomycotina</taxon>
        <taxon>Agaricomycetes</taxon>
        <taxon>Thelephorales</taxon>
        <taxon>Thelephoraceae</taxon>
        <taxon>Thelephora</taxon>
    </lineage>
</organism>
<name>A0ACB6ZUY0_THEGA</name>
<gene>
    <name evidence="1" type="ORF">BDM02DRAFT_3108588</name>
</gene>
<sequence>MLYHVTLLPIHLAAVRCRTRCYSTADNFASTRAKSGSLSNVNVETRPGLEMVAQGDGYKDSAYTTLSDNPFAHMSDNDHPRQRLNNFLQSMGMINDFRWIITRQGPPHNPVWYTICLGWSFF</sequence>
<accession>A0ACB6ZUY0</accession>